<organism evidence="1 2">
    <name type="scientific">Discina gigas</name>
    <dbReference type="NCBI Taxonomy" id="1032678"/>
    <lineage>
        <taxon>Eukaryota</taxon>
        <taxon>Fungi</taxon>
        <taxon>Dikarya</taxon>
        <taxon>Ascomycota</taxon>
        <taxon>Pezizomycotina</taxon>
        <taxon>Pezizomycetes</taxon>
        <taxon>Pezizales</taxon>
        <taxon>Discinaceae</taxon>
        <taxon>Discina</taxon>
    </lineage>
</organism>
<dbReference type="EMBL" id="JBBBZM010000963">
    <property type="protein sequence ID" value="KAL0630219.1"/>
    <property type="molecule type" value="Genomic_DNA"/>
</dbReference>
<accession>A0ABR3G2Q0</accession>
<name>A0ABR3G2Q0_9PEZI</name>
<feature type="non-terminal residue" evidence="1">
    <location>
        <position position="1"/>
    </location>
</feature>
<gene>
    <name evidence="1" type="ORF">Q9L58_010936</name>
</gene>
<sequence>RGRSTYGQKAMAKFLHYLRTYEEHEDGRLENLRIYPADWYHTYPVIGDTLTHQYGSKVAHFIVVRRHYVEAPTTKGWAIVVKRIAEEGSMKTLMEAWIDDDEFWASVEPDEDE</sequence>
<evidence type="ECO:0000313" key="1">
    <source>
        <dbReference type="EMBL" id="KAL0630219.1"/>
    </source>
</evidence>
<dbReference type="Proteomes" id="UP001447188">
    <property type="component" value="Unassembled WGS sequence"/>
</dbReference>
<proteinExistence type="predicted"/>
<reference evidence="1 2" key="1">
    <citation type="submission" date="2024-02" db="EMBL/GenBank/DDBJ databases">
        <title>Discinaceae phylogenomics.</title>
        <authorList>
            <person name="Dirks A.C."/>
            <person name="James T.Y."/>
        </authorList>
    </citation>
    <scope>NUCLEOTIDE SEQUENCE [LARGE SCALE GENOMIC DNA]</scope>
    <source>
        <strain evidence="1 2">ACD0624</strain>
    </source>
</reference>
<comment type="caution">
    <text evidence="1">The sequence shown here is derived from an EMBL/GenBank/DDBJ whole genome shotgun (WGS) entry which is preliminary data.</text>
</comment>
<evidence type="ECO:0000313" key="2">
    <source>
        <dbReference type="Proteomes" id="UP001447188"/>
    </source>
</evidence>
<protein>
    <submittedName>
        <fullName evidence="1">Uncharacterized protein</fullName>
    </submittedName>
</protein>
<keyword evidence="2" id="KW-1185">Reference proteome</keyword>